<name>A0A4U6VW46_SETVI</name>
<dbReference type="Gramene" id="TKW33053">
    <property type="protein sequence ID" value="TKW33053"/>
    <property type="gene ID" value="SEVIR_2G208250v2"/>
</dbReference>
<dbReference type="AlphaFoldDB" id="A0A4U6VW46"/>
<sequence length="35" mass="4346">MVQWFLLFISRFYTTFVVRTHMHEIFVILKMASPR</sequence>
<gene>
    <name evidence="1" type="ORF">SEVIR_2G208250v2</name>
</gene>
<reference evidence="1" key="1">
    <citation type="submission" date="2019-03" db="EMBL/GenBank/DDBJ databases">
        <title>WGS assembly of Setaria viridis.</title>
        <authorList>
            <person name="Huang P."/>
            <person name="Jenkins J."/>
            <person name="Grimwood J."/>
            <person name="Barry K."/>
            <person name="Healey A."/>
            <person name="Mamidi S."/>
            <person name="Sreedasyam A."/>
            <person name="Shu S."/>
            <person name="Feldman M."/>
            <person name="Wu J."/>
            <person name="Yu Y."/>
            <person name="Chen C."/>
            <person name="Johnson J."/>
            <person name="Rokhsar D."/>
            <person name="Baxter I."/>
            <person name="Schmutz J."/>
            <person name="Brutnell T."/>
            <person name="Kellogg E."/>
        </authorList>
    </citation>
    <scope>NUCLEOTIDE SEQUENCE [LARGE SCALE GENOMIC DNA]</scope>
</reference>
<dbReference type="EMBL" id="CM016553">
    <property type="protein sequence ID" value="TKW33053.1"/>
    <property type="molecule type" value="Genomic_DNA"/>
</dbReference>
<evidence type="ECO:0000313" key="1">
    <source>
        <dbReference type="EMBL" id="TKW33053.1"/>
    </source>
</evidence>
<organism evidence="1 2">
    <name type="scientific">Setaria viridis</name>
    <name type="common">Green bristlegrass</name>
    <name type="synonym">Setaria italica subsp. viridis</name>
    <dbReference type="NCBI Taxonomy" id="4556"/>
    <lineage>
        <taxon>Eukaryota</taxon>
        <taxon>Viridiplantae</taxon>
        <taxon>Streptophyta</taxon>
        <taxon>Embryophyta</taxon>
        <taxon>Tracheophyta</taxon>
        <taxon>Spermatophyta</taxon>
        <taxon>Magnoliopsida</taxon>
        <taxon>Liliopsida</taxon>
        <taxon>Poales</taxon>
        <taxon>Poaceae</taxon>
        <taxon>PACMAD clade</taxon>
        <taxon>Panicoideae</taxon>
        <taxon>Panicodae</taxon>
        <taxon>Paniceae</taxon>
        <taxon>Cenchrinae</taxon>
        <taxon>Setaria</taxon>
    </lineage>
</organism>
<dbReference type="Proteomes" id="UP000298652">
    <property type="component" value="Chromosome 2"/>
</dbReference>
<evidence type="ECO:0000313" key="2">
    <source>
        <dbReference type="Proteomes" id="UP000298652"/>
    </source>
</evidence>
<keyword evidence="2" id="KW-1185">Reference proteome</keyword>
<protein>
    <submittedName>
        <fullName evidence="1">Uncharacterized protein</fullName>
    </submittedName>
</protein>
<proteinExistence type="predicted"/>
<accession>A0A4U6VW46</accession>